<keyword evidence="1 3" id="KW-0378">Hydrolase</keyword>
<reference evidence="3 4" key="1">
    <citation type="submission" date="2023-01" db="EMBL/GenBank/DDBJ databases">
        <title>Sporosarcina sp. nov., isolated from Korean tranditional fermented seafood 'Jeotgal'.</title>
        <authorList>
            <person name="Yang A.-I."/>
        </authorList>
    </citation>
    <scope>NUCLEOTIDE SEQUENCE [LARGE SCALE GENOMIC DNA]</scope>
    <source>
        <strain evidence="3 4">B2O-1</strain>
    </source>
</reference>
<dbReference type="PANTHER" id="PTHR46521:SF4">
    <property type="entry name" value="SUCROSE-PHOSPHATASE 2-RELATED"/>
    <property type="match status" value="1"/>
</dbReference>
<gene>
    <name evidence="3" type="ORF">PGH26_12790</name>
</gene>
<dbReference type="SFLD" id="SFLDS00003">
    <property type="entry name" value="Haloacid_Dehalogenase"/>
    <property type="match status" value="1"/>
</dbReference>
<dbReference type="Gene3D" id="3.40.50.1000">
    <property type="entry name" value="HAD superfamily/HAD-like"/>
    <property type="match status" value="1"/>
</dbReference>
<name>A0ABZ0KW17_9BACL</name>
<evidence type="ECO:0000256" key="1">
    <source>
        <dbReference type="ARBA" id="ARBA00022801"/>
    </source>
</evidence>
<dbReference type="InterPro" id="IPR051518">
    <property type="entry name" value="Sucrose_Phosphatase"/>
</dbReference>
<dbReference type="SFLD" id="SFLDG01141">
    <property type="entry name" value="C2.B.1:_Sucrose_Phosphatase_Li"/>
    <property type="match status" value="1"/>
</dbReference>
<dbReference type="PANTHER" id="PTHR46521">
    <property type="entry name" value="SUCROSE-PHOSPHATASE 2-RELATED"/>
    <property type="match status" value="1"/>
</dbReference>
<organism evidence="3 4">
    <name type="scientific">Sporosarcina jeotgali</name>
    <dbReference type="NCBI Taxonomy" id="3020056"/>
    <lineage>
        <taxon>Bacteria</taxon>
        <taxon>Bacillati</taxon>
        <taxon>Bacillota</taxon>
        <taxon>Bacilli</taxon>
        <taxon>Bacillales</taxon>
        <taxon>Caryophanaceae</taxon>
        <taxon>Sporosarcina</taxon>
    </lineage>
</organism>
<feature type="domain" description="Sucrose phosphatase-like" evidence="2">
    <location>
        <begin position="6"/>
        <end position="237"/>
    </location>
</feature>
<sequence>MKLKTHMLATDLDNTLAGNDSDVRDLITLFQNAPYDVALVYVTGRHAESVRQLISEASLPIPDLVISDVGTKVWHMPDWQEDLLWSKQMGKGWQPERVLETASGFPGLHRQKLPEDCRISFTLEDGIDTVNEFKDALCAKHIPHHLVFSSNNDVDVLPRGSGKGNALEYVIQQFAHPSVNLLVAGDSGNDTDMLSRGWPSVIVGNAYEELKGIPDHPNLYRASRHYAGGIYEAWQHFYGASN</sequence>
<dbReference type="SFLD" id="SFLDG01140">
    <property type="entry name" value="C2.B:_Phosphomannomutase_and_P"/>
    <property type="match status" value="1"/>
</dbReference>
<dbReference type="InterPro" id="IPR006380">
    <property type="entry name" value="SPP-like_dom"/>
</dbReference>
<proteinExistence type="predicted"/>
<dbReference type="GO" id="GO:0016787">
    <property type="term" value="F:hydrolase activity"/>
    <property type="evidence" value="ECO:0007669"/>
    <property type="project" value="UniProtKB-KW"/>
</dbReference>
<protein>
    <submittedName>
        <fullName evidence="3">HAD family hydrolase</fullName>
    </submittedName>
</protein>
<dbReference type="Pfam" id="PF05116">
    <property type="entry name" value="S6PP"/>
    <property type="match status" value="1"/>
</dbReference>
<dbReference type="EMBL" id="CP116341">
    <property type="protein sequence ID" value="WOV83743.1"/>
    <property type="molecule type" value="Genomic_DNA"/>
</dbReference>
<dbReference type="Gene3D" id="3.90.1070.10">
    <property type="match status" value="1"/>
</dbReference>
<dbReference type="InterPro" id="IPR036412">
    <property type="entry name" value="HAD-like_sf"/>
</dbReference>
<dbReference type="Proteomes" id="UP001303532">
    <property type="component" value="Chromosome"/>
</dbReference>
<evidence type="ECO:0000313" key="4">
    <source>
        <dbReference type="Proteomes" id="UP001303532"/>
    </source>
</evidence>
<evidence type="ECO:0000259" key="2">
    <source>
        <dbReference type="Pfam" id="PF05116"/>
    </source>
</evidence>
<dbReference type="RefSeq" id="WP_323691431.1">
    <property type="nucleotide sequence ID" value="NZ_CP116341.1"/>
</dbReference>
<accession>A0ABZ0KW17</accession>
<dbReference type="InterPro" id="IPR023214">
    <property type="entry name" value="HAD_sf"/>
</dbReference>
<dbReference type="SUPFAM" id="SSF56784">
    <property type="entry name" value="HAD-like"/>
    <property type="match status" value="1"/>
</dbReference>
<evidence type="ECO:0000313" key="3">
    <source>
        <dbReference type="EMBL" id="WOV83743.1"/>
    </source>
</evidence>
<keyword evidence="4" id="KW-1185">Reference proteome</keyword>